<gene>
    <name evidence="2" type="ORF">GGX14DRAFT_381492</name>
</gene>
<dbReference type="InterPro" id="IPR012337">
    <property type="entry name" value="RNaseH-like_sf"/>
</dbReference>
<dbReference type="Proteomes" id="UP001219525">
    <property type="component" value="Unassembled WGS sequence"/>
</dbReference>
<protein>
    <recommendedName>
        <fullName evidence="4">HAT C-terminal dimerisation domain-containing protein</fullName>
    </recommendedName>
</protein>
<proteinExistence type="predicted"/>
<evidence type="ECO:0000256" key="1">
    <source>
        <dbReference type="SAM" id="MobiDB-lite"/>
    </source>
</evidence>
<comment type="caution">
    <text evidence="2">The sequence shown here is derived from an EMBL/GenBank/DDBJ whole genome shotgun (WGS) entry which is preliminary data.</text>
</comment>
<evidence type="ECO:0000313" key="2">
    <source>
        <dbReference type="EMBL" id="KAJ7191059.1"/>
    </source>
</evidence>
<organism evidence="2 3">
    <name type="scientific">Mycena pura</name>
    <dbReference type="NCBI Taxonomy" id="153505"/>
    <lineage>
        <taxon>Eukaryota</taxon>
        <taxon>Fungi</taxon>
        <taxon>Dikarya</taxon>
        <taxon>Basidiomycota</taxon>
        <taxon>Agaricomycotina</taxon>
        <taxon>Agaricomycetes</taxon>
        <taxon>Agaricomycetidae</taxon>
        <taxon>Agaricales</taxon>
        <taxon>Marasmiineae</taxon>
        <taxon>Mycenaceae</taxon>
        <taxon>Mycena</taxon>
    </lineage>
</organism>
<dbReference type="SUPFAM" id="SSF53098">
    <property type="entry name" value="Ribonuclease H-like"/>
    <property type="match status" value="1"/>
</dbReference>
<sequence length="128" mass="13901">DPILWWGTQSPYATKSVLAASPNNAALIRMAQDFLGAPATSVDVEQVAARAFAHGGGMGSKRRHGLSPETIHMSACVTSWYRAGLIDEKEMIKKLGSRRSRKAAKASQLMLQSEPIEISDDEDEDEDA</sequence>
<feature type="region of interest" description="Disordered" evidence="1">
    <location>
        <begin position="96"/>
        <end position="128"/>
    </location>
</feature>
<accession>A0AAD6UN82</accession>
<name>A0AAD6UN82_9AGAR</name>
<dbReference type="AlphaFoldDB" id="A0AAD6UN82"/>
<feature type="compositionally biased region" description="Acidic residues" evidence="1">
    <location>
        <begin position="117"/>
        <end position="128"/>
    </location>
</feature>
<evidence type="ECO:0000313" key="3">
    <source>
        <dbReference type="Proteomes" id="UP001219525"/>
    </source>
</evidence>
<keyword evidence="3" id="KW-1185">Reference proteome</keyword>
<evidence type="ECO:0008006" key="4">
    <source>
        <dbReference type="Google" id="ProtNLM"/>
    </source>
</evidence>
<feature type="non-terminal residue" evidence="2">
    <location>
        <position position="1"/>
    </location>
</feature>
<dbReference type="EMBL" id="JARJCW010000138">
    <property type="protein sequence ID" value="KAJ7191059.1"/>
    <property type="molecule type" value="Genomic_DNA"/>
</dbReference>
<reference evidence="2" key="1">
    <citation type="submission" date="2023-03" db="EMBL/GenBank/DDBJ databases">
        <title>Massive genome expansion in bonnet fungi (Mycena s.s.) driven by repeated elements and novel gene families across ecological guilds.</title>
        <authorList>
            <consortium name="Lawrence Berkeley National Laboratory"/>
            <person name="Harder C.B."/>
            <person name="Miyauchi S."/>
            <person name="Viragh M."/>
            <person name="Kuo A."/>
            <person name="Thoen E."/>
            <person name="Andreopoulos B."/>
            <person name="Lu D."/>
            <person name="Skrede I."/>
            <person name="Drula E."/>
            <person name="Henrissat B."/>
            <person name="Morin E."/>
            <person name="Kohler A."/>
            <person name="Barry K."/>
            <person name="LaButti K."/>
            <person name="Morin E."/>
            <person name="Salamov A."/>
            <person name="Lipzen A."/>
            <person name="Mereny Z."/>
            <person name="Hegedus B."/>
            <person name="Baldrian P."/>
            <person name="Stursova M."/>
            <person name="Weitz H."/>
            <person name="Taylor A."/>
            <person name="Grigoriev I.V."/>
            <person name="Nagy L.G."/>
            <person name="Martin F."/>
            <person name="Kauserud H."/>
        </authorList>
    </citation>
    <scope>NUCLEOTIDE SEQUENCE</scope>
    <source>
        <strain evidence="2">9144</strain>
    </source>
</reference>